<reference evidence="2" key="1">
    <citation type="journal article" date="2019" name="Int. J. Syst. Evol. Microbiol.">
        <title>The Global Catalogue of Microorganisms (GCM) 10K type strain sequencing project: providing services to taxonomists for standard genome sequencing and annotation.</title>
        <authorList>
            <consortium name="The Broad Institute Genomics Platform"/>
            <consortium name="The Broad Institute Genome Sequencing Center for Infectious Disease"/>
            <person name="Wu L."/>
            <person name="Ma J."/>
        </authorList>
    </citation>
    <scope>NUCLEOTIDE SEQUENCE [LARGE SCALE GENOMIC DNA]</scope>
    <source>
        <strain evidence="2">KCTC 52924</strain>
    </source>
</reference>
<comment type="caution">
    <text evidence="1">The sequence shown here is derived from an EMBL/GenBank/DDBJ whole genome shotgun (WGS) entry which is preliminary data.</text>
</comment>
<dbReference type="RefSeq" id="WP_251806562.1">
    <property type="nucleotide sequence ID" value="NZ_CP166679.1"/>
</dbReference>
<dbReference type="EMBL" id="JBHUOK010000030">
    <property type="protein sequence ID" value="MFD2790738.1"/>
    <property type="molecule type" value="Genomic_DNA"/>
</dbReference>
<gene>
    <name evidence="1" type="ORF">ACFS1K_13265</name>
</gene>
<dbReference type="NCBIfam" id="NF041200">
    <property type="entry name" value="mob_BfmA_Nterm"/>
    <property type="match status" value="1"/>
</dbReference>
<organism evidence="1 2">
    <name type="scientific">Arenibacter antarcticus</name>
    <dbReference type="NCBI Taxonomy" id="2040469"/>
    <lineage>
        <taxon>Bacteria</taxon>
        <taxon>Pseudomonadati</taxon>
        <taxon>Bacteroidota</taxon>
        <taxon>Flavobacteriia</taxon>
        <taxon>Flavobacteriales</taxon>
        <taxon>Flavobacteriaceae</taxon>
        <taxon>Arenibacter</taxon>
    </lineage>
</organism>
<evidence type="ECO:0000313" key="2">
    <source>
        <dbReference type="Proteomes" id="UP001597532"/>
    </source>
</evidence>
<sequence length="171" mass="20452">MDNFYTIRFRRNTAQRFKRFSKKVSNSYSESMEMVINFFEWHGFLPSEKFEKSISKEILKNRRRTEAVIAIIREIEKNQTKPTKSMLELLFEHSHQKKPEQAPLLIGSHDHDPEMDVFYKKVDQALILERENTNLKRGLKQNRAELKALLNKVQLDIDPKDFEKLKIKIEK</sequence>
<protein>
    <submittedName>
        <fullName evidence="1">BfmA/BtgA family mobilization protein</fullName>
    </submittedName>
</protein>
<dbReference type="Proteomes" id="UP001597532">
    <property type="component" value="Unassembled WGS sequence"/>
</dbReference>
<dbReference type="InterPro" id="IPR048012">
    <property type="entry name" value="BfmA-like_N"/>
</dbReference>
<proteinExistence type="predicted"/>
<evidence type="ECO:0000313" key="1">
    <source>
        <dbReference type="EMBL" id="MFD2790738.1"/>
    </source>
</evidence>
<accession>A0ABW5VGC6</accession>
<keyword evidence="2" id="KW-1185">Reference proteome</keyword>
<name>A0ABW5VGC6_9FLAO</name>